<gene>
    <name evidence="4" type="ORF">ATK78_0267</name>
</gene>
<dbReference type="Pfam" id="PF04773">
    <property type="entry name" value="FecR"/>
    <property type="match status" value="1"/>
</dbReference>
<protein>
    <submittedName>
        <fullName evidence="4">FecR family protein</fullName>
    </submittedName>
</protein>
<feature type="domain" description="Protein FecR C-terminal" evidence="3">
    <location>
        <begin position="253"/>
        <end position="318"/>
    </location>
</feature>
<name>A0A4R6SYN3_9SPHI</name>
<dbReference type="Pfam" id="PF16344">
    <property type="entry name" value="FecR_C"/>
    <property type="match status" value="1"/>
</dbReference>
<dbReference type="Gene3D" id="2.60.120.1440">
    <property type="match status" value="1"/>
</dbReference>
<accession>A0A4R6SYN3</accession>
<sequence>MKNTFSKDLFDKYIKGNCTAEEKAIVEAWYLSELKNSTYTPSAERIELLKNEVWNNLDPDAAKESPRSIAPLVKWFSYAASFIVAILFVYLYQVRSPKTVVTQQHIAKANILSASKSENSMMKLSDGSIVILGKGSRLILSDAFNKSDSRDVQLIGKAFFDIKHNEAKPFIIHSGSIKTTVLGTSFDIDADPKKNKVTVNVIRGKVRVEDLDSHQLGVLTRNMQITYDDDANKAILRSIDAVKELSWNKREDLVFNDNSLADAKALLQERFGVKIIVNDEDLNNQKFTGSMGAEEELNHFLESICYLINAKYTINNKTKEVSIKPLNQ</sequence>
<dbReference type="Gene3D" id="3.55.50.30">
    <property type="match status" value="1"/>
</dbReference>
<dbReference type="RefSeq" id="WP_133574249.1">
    <property type="nucleotide sequence ID" value="NZ_SNYC01000003.1"/>
</dbReference>
<dbReference type="GO" id="GO:0016989">
    <property type="term" value="F:sigma factor antagonist activity"/>
    <property type="evidence" value="ECO:0007669"/>
    <property type="project" value="TreeGrafter"/>
</dbReference>
<dbReference type="AlphaFoldDB" id="A0A4R6SYN3"/>
<evidence type="ECO:0000313" key="5">
    <source>
        <dbReference type="Proteomes" id="UP000295620"/>
    </source>
</evidence>
<proteinExistence type="predicted"/>
<dbReference type="InterPro" id="IPR032508">
    <property type="entry name" value="FecR_C"/>
</dbReference>
<organism evidence="4 5">
    <name type="scientific">Pedobacter metabolipauper</name>
    <dbReference type="NCBI Taxonomy" id="425513"/>
    <lineage>
        <taxon>Bacteria</taxon>
        <taxon>Pseudomonadati</taxon>
        <taxon>Bacteroidota</taxon>
        <taxon>Sphingobacteriia</taxon>
        <taxon>Sphingobacteriales</taxon>
        <taxon>Sphingobacteriaceae</taxon>
        <taxon>Pedobacter</taxon>
    </lineage>
</organism>
<feature type="transmembrane region" description="Helical" evidence="1">
    <location>
        <begin position="72"/>
        <end position="92"/>
    </location>
</feature>
<dbReference type="Proteomes" id="UP000295620">
    <property type="component" value="Unassembled WGS sequence"/>
</dbReference>
<keyword evidence="1" id="KW-1133">Transmembrane helix</keyword>
<dbReference type="OrthoDB" id="697544at2"/>
<keyword evidence="1" id="KW-0472">Membrane</keyword>
<keyword evidence="5" id="KW-1185">Reference proteome</keyword>
<evidence type="ECO:0000313" key="4">
    <source>
        <dbReference type="EMBL" id="TDQ11152.1"/>
    </source>
</evidence>
<dbReference type="InterPro" id="IPR012373">
    <property type="entry name" value="Ferrdict_sens_TM"/>
</dbReference>
<dbReference type="PIRSF" id="PIRSF018266">
    <property type="entry name" value="FecR"/>
    <property type="match status" value="1"/>
</dbReference>
<reference evidence="4 5" key="1">
    <citation type="submission" date="2019-03" db="EMBL/GenBank/DDBJ databases">
        <title>Genomic Encyclopedia of Archaeal and Bacterial Type Strains, Phase II (KMG-II): from individual species to whole genera.</title>
        <authorList>
            <person name="Goeker M."/>
        </authorList>
    </citation>
    <scope>NUCLEOTIDE SEQUENCE [LARGE SCALE GENOMIC DNA]</scope>
    <source>
        <strain evidence="4 5">DSM 19035</strain>
    </source>
</reference>
<feature type="domain" description="FecR protein" evidence="2">
    <location>
        <begin position="116"/>
        <end position="207"/>
    </location>
</feature>
<keyword evidence="1" id="KW-0812">Transmembrane</keyword>
<dbReference type="EMBL" id="SNYC01000003">
    <property type="protein sequence ID" value="TDQ11152.1"/>
    <property type="molecule type" value="Genomic_DNA"/>
</dbReference>
<dbReference type="PANTHER" id="PTHR30273">
    <property type="entry name" value="PERIPLASMIC SIGNAL SENSOR AND SIGMA FACTOR ACTIVATOR FECR-RELATED"/>
    <property type="match status" value="1"/>
</dbReference>
<evidence type="ECO:0000259" key="3">
    <source>
        <dbReference type="Pfam" id="PF16344"/>
    </source>
</evidence>
<dbReference type="InterPro" id="IPR006860">
    <property type="entry name" value="FecR"/>
</dbReference>
<evidence type="ECO:0000256" key="1">
    <source>
        <dbReference type="SAM" id="Phobius"/>
    </source>
</evidence>
<evidence type="ECO:0000259" key="2">
    <source>
        <dbReference type="Pfam" id="PF04773"/>
    </source>
</evidence>
<comment type="caution">
    <text evidence="4">The sequence shown here is derived from an EMBL/GenBank/DDBJ whole genome shotgun (WGS) entry which is preliminary data.</text>
</comment>
<dbReference type="PANTHER" id="PTHR30273:SF2">
    <property type="entry name" value="PROTEIN FECR"/>
    <property type="match status" value="1"/>
</dbReference>